<comment type="caution">
    <text evidence="2">The sequence shown here is derived from an EMBL/GenBank/DDBJ whole genome shotgun (WGS) entry which is preliminary data.</text>
</comment>
<organism evidence="2 3">
    <name type="scientific">Protopolystoma xenopodis</name>
    <dbReference type="NCBI Taxonomy" id="117903"/>
    <lineage>
        <taxon>Eukaryota</taxon>
        <taxon>Metazoa</taxon>
        <taxon>Spiralia</taxon>
        <taxon>Lophotrochozoa</taxon>
        <taxon>Platyhelminthes</taxon>
        <taxon>Monogenea</taxon>
        <taxon>Polyopisthocotylea</taxon>
        <taxon>Polystomatidea</taxon>
        <taxon>Polystomatidae</taxon>
        <taxon>Protopolystoma</taxon>
    </lineage>
</organism>
<name>A0A3S5A4A1_9PLAT</name>
<dbReference type="Proteomes" id="UP000784294">
    <property type="component" value="Unassembled WGS sequence"/>
</dbReference>
<protein>
    <submittedName>
        <fullName evidence="2">Uncharacterized protein</fullName>
    </submittedName>
</protein>
<feature type="compositionally biased region" description="Basic and acidic residues" evidence="1">
    <location>
        <begin position="14"/>
        <end position="26"/>
    </location>
</feature>
<dbReference type="EMBL" id="CAAALY010021732">
    <property type="protein sequence ID" value="VEL14609.1"/>
    <property type="molecule type" value="Genomic_DNA"/>
</dbReference>
<dbReference type="AlphaFoldDB" id="A0A3S5A4A1"/>
<sequence length="173" mass="19244">EEEEEEEKEEEEEGKYSQTKEDEQKRIFVGQGKTASGQAARFSPTSLPPPSSWRCALKKVFKRDWPKPTNGSVSHIKLVPTGDANLSGRNAAWCMTHLSKGLGVGPPFLNYASFNWTKERVDGWARLSKTAFLPSKIQAILEGTRSNDLPTVHYFSVPCAVSLPVQLQVHGSR</sequence>
<evidence type="ECO:0000256" key="1">
    <source>
        <dbReference type="SAM" id="MobiDB-lite"/>
    </source>
</evidence>
<keyword evidence="3" id="KW-1185">Reference proteome</keyword>
<proteinExistence type="predicted"/>
<feature type="compositionally biased region" description="Acidic residues" evidence="1">
    <location>
        <begin position="1"/>
        <end position="13"/>
    </location>
</feature>
<accession>A0A3S5A4A1</accession>
<reference evidence="2" key="1">
    <citation type="submission" date="2018-11" db="EMBL/GenBank/DDBJ databases">
        <authorList>
            <consortium name="Pathogen Informatics"/>
        </authorList>
    </citation>
    <scope>NUCLEOTIDE SEQUENCE</scope>
</reference>
<evidence type="ECO:0000313" key="3">
    <source>
        <dbReference type="Proteomes" id="UP000784294"/>
    </source>
</evidence>
<gene>
    <name evidence="2" type="ORF">PXEA_LOCUS8049</name>
</gene>
<evidence type="ECO:0000313" key="2">
    <source>
        <dbReference type="EMBL" id="VEL14609.1"/>
    </source>
</evidence>
<feature type="non-terminal residue" evidence="2">
    <location>
        <position position="1"/>
    </location>
</feature>
<feature type="region of interest" description="Disordered" evidence="1">
    <location>
        <begin position="1"/>
        <end position="47"/>
    </location>
</feature>